<dbReference type="AlphaFoldDB" id="A0AB35RUP0"/>
<dbReference type="InterPro" id="IPR056946">
    <property type="entry name" value="YmcF-like"/>
</dbReference>
<dbReference type="RefSeq" id="WP_229221965.1">
    <property type="nucleotide sequence ID" value="NZ_JAWJAC010000005.1"/>
</dbReference>
<organism evidence="1 2">
    <name type="scientific">Phytobacter ursingii</name>
    <dbReference type="NCBI Taxonomy" id="1972431"/>
    <lineage>
        <taxon>Bacteria</taxon>
        <taxon>Pseudomonadati</taxon>
        <taxon>Pseudomonadota</taxon>
        <taxon>Gammaproteobacteria</taxon>
        <taxon>Enterobacterales</taxon>
        <taxon>Enterobacteriaceae</taxon>
        <taxon>Phytobacter</taxon>
    </lineage>
</organism>
<name>A0AB35RUP0_9ENTR</name>
<dbReference type="EMBL" id="JAWJAC010000005">
    <property type="protein sequence ID" value="MDV2862629.1"/>
    <property type="molecule type" value="Genomic_DNA"/>
</dbReference>
<evidence type="ECO:0000313" key="2">
    <source>
        <dbReference type="Proteomes" id="UP001286589"/>
    </source>
</evidence>
<sequence length="68" mass="7652">MISNIHLRCPKCHGSQYRVSHFDVTETNPYGAKCIFCKTVMVTNDCYSSLATMHPVPLVRNITATHIV</sequence>
<gene>
    <name evidence="1" type="ORF">R0H02_09190</name>
</gene>
<protein>
    <submittedName>
        <fullName evidence="1">Cold-shock protein</fullName>
    </submittedName>
</protein>
<reference evidence="1 2" key="1">
    <citation type="submission" date="2023-10" db="EMBL/GenBank/DDBJ databases">
        <title>Phytobacter spp. The emergence of a new genus of hospital-origin enterobacteria encoding carbapenemases in Argentina.</title>
        <authorList>
            <person name="Vay C."/>
            <person name="Almuzara M."/>
            <person name="Traglia G.M."/>
            <person name="Campos J."/>
        </authorList>
    </citation>
    <scope>NUCLEOTIDE SEQUENCE [LARGE SCALE GENOMIC DNA]</scope>
    <source>
        <strain evidence="1 2">CVMA36</strain>
    </source>
</reference>
<dbReference type="Proteomes" id="UP001286589">
    <property type="component" value="Unassembled WGS sequence"/>
</dbReference>
<proteinExistence type="predicted"/>
<accession>A0AB35RUP0</accession>
<dbReference type="Pfam" id="PF23641">
    <property type="entry name" value="YmcF-like"/>
    <property type="match status" value="1"/>
</dbReference>
<evidence type="ECO:0000313" key="1">
    <source>
        <dbReference type="EMBL" id="MDV2862629.1"/>
    </source>
</evidence>
<keyword evidence="2" id="KW-1185">Reference proteome</keyword>
<comment type="caution">
    <text evidence="1">The sequence shown here is derived from an EMBL/GenBank/DDBJ whole genome shotgun (WGS) entry which is preliminary data.</text>
</comment>